<name>A0ABN8LTW8_9CNID</name>
<feature type="signal peptide" evidence="10">
    <location>
        <begin position="1"/>
        <end position="25"/>
    </location>
</feature>
<sequence length="509" mass="56950">MKPTTSLQVMILSLYFMVLSNNTAANSDCPDDGGMTDSVTGCPTGDVKAALLLFPPYMTLENDTTAGGIVFDYISESFERCCPNDFDALQVVNDMHEDAESDTFSENLASADIIFPVTEERETQLTFSEIRYTFHEIVKTHGYVLIGRIDHFNKKAKSLVLRSLYDSWPIFTLTFLLAGIAGIFIWALEYHVKNEEFPLSFTRGSYEGFWWAFISMTTVGYGDKTPRSFIGRLFGVLWILLGLIVITMFTATVTSALTLSSSPQFSNSLEGQDVGVLSQDIKAQDEANYTGAIPYLYDDPEDLYNALVDEDVDGIFMERLQAYYYYSGKTEDENLRIFDVIHAEITYKMALKRSTTCKFLEKNFCFRRRIEHPLIDTLVKQYTVPLKVFRPSVDTEGLISGSSSDTGILLLTILGILVGLVLLGVLVDIFVLKSEKRLCSFQKKNSVSAVGYPHPTITLRGELESLSQDLENLSSQVLAIKERLAGTDSQQPKFQTNSFKLTEVDSSAS</sequence>
<dbReference type="PANTHER" id="PTHR11537">
    <property type="entry name" value="VOLTAGE-GATED POTASSIUM CHANNEL"/>
    <property type="match status" value="1"/>
</dbReference>
<keyword evidence="10" id="KW-0732">Signal</keyword>
<evidence type="ECO:0000256" key="5">
    <source>
        <dbReference type="ARBA" id="ARBA00023065"/>
    </source>
</evidence>
<evidence type="ECO:0000256" key="3">
    <source>
        <dbReference type="ARBA" id="ARBA00022692"/>
    </source>
</evidence>
<reference evidence="12 13" key="1">
    <citation type="submission" date="2022-05" db="EMBL/GenBank/DDBJ databases">
        <authorList>
            <consortium name="Genoscope - CEA"/>
            <person name="William W."/>
        </authorList>
    </citation>
    <scope>NUCLEOTIDE SEQUENCE [LARGE SCALE GENOMIC DNA]</scope>
</reference>
<evidence type="ECO:0000259" key="11">
    <source>
        <dbReference type="Pfam" id="PF07885"/>
    </source>
</evidence>
<dbReference type="Pfam" id="PF07885">
    <property type="entry name" value="Ion_trans_2"/>
    <property type="match status" value="1"/>
</dbReference>
<keyword evidence="3 9" id="KW-0812">Transmembrane</keyword>
<dbReference type="PRINTS" id="PR00169">
    <property type="entry name" value="KCHANNEL"/>
</dbReference>
<evidence type="ECO:0000256" key="10">
    <source>
        <dbReference type="SAM" id="SignalP"/>
    </source>
</evidence>
<feature type="transmembrane region" description="Helical" evidence="9">
    <location>
        <begin position="208"/>
        <end position="224"/>
    </location>
</feature>
<keyword evidence="6 9" id="KW-0472">Membrane</keyword>
<evidence type="ECO:0000256" key="2">
    <source>
        <dbReference type="ARBA" id="ARBA00022448"/>
    </source>
</evidence>
<evidence type="ECO:0000256" key="8">
    <source>
        <dbReference type="SAM" id="Coils"/>
    </source>
</evidence>
<dbReference type="InterPro" id="IPR013099">
    <property type="entry name" value="K_chnl_dom"/>
</dbReference>
<comment type="subcellular location">
    <subcellularLocation>
        <location evidence="1">Membrane</location>
        <topology evidence="1">Multi-pass membrane protein</topology>
    </subcellularLocation>
</comment>
<dbReference type="SUPFAM" id="SSF81324">
    <property type="entry name" value="Voltage-gated potassium channels"/>
    <property type="match status" value="1"/>
</dbReference>
<feature type="transmembrane region" description="Helical" evidence="9">
    <location>
        <begin position="408"/>
        <end position="432"/>
    </location>
</feature>
<dbReference type="EMBL" id="CALNXI010000110">
    <property type="protein sequence ID" value="CAH3019213.1"/>
    <property type="molecule type" value="Genomic_DNA"/>
</dbReference>
<feature type="chain" id="PRO_5046257669" description="Potassium channel domain-containing protein" evidence="10">
    <location>
        <begin position="26"/>
        <end position="509"/>
    </location>
</feature>
<dbReference type="Proteomes" id="UP001159427">
    <property type="component" value="Unassembled WGS sequence"/>
</dbReference>
<gene>
    <name evidence="12" type="ORF">PEVE_00001864</name>
</gene>
<evidence type="ECO:0000313" key="13">
    <source>
        <dbReference type="Proteomes" id="UP001159427"/>
    </source>
</evidence>
<keyword evidence="4 9" id="KW-1133">Transmembrane helix</keyword>
<keyword evidence="5" id="KW-0406">Ion transport</keyword>
<feature type="transmembrane region" description="Helical" evidence="9">
    <location>
        <begin position="164"/>
        <end position="188"/>
    </location>
</feature>
<organism evidence="12 13">
    <name type="scientific">Porites evermanni</name>
    <dbReference type="NCBI Taxonomy" id="104178"/>
    <lineage>
        <taxon>Eukaryota</taxon>
        <taxon>Metazoa</taxon>
        <taxon>Cnidaria</taxon>
        <taxon>Anthozoa</taxon>
        <taxon>Hexacorallia</taxon>
        <taxon>Scleractinia</taxon>
        <taxon>Fungiina</taxon>
        <taxon>Poritidae</taxon>
        <taxon>Porites</taxon>
    </lineage>
</organism>
<accession>A0ABN8LTW8</accession>
<dbReference type="PANTHER" id="PTHR11537:SF252">
    <property type="entry name" value="POTASSIUM VOLTAGE-GATED CHANNEL PROTEIN SHAW"/>
    <property type="match status" value="1"/>
</dbReference>
<dbReference type="InterPro" id="IPR028325">
    <property type="entry name" value="VG_K_chnl"/>
</dbReference>
<evidence type="ECO:0000256" key="9">
    <source>
        <dbReference type="SAM" id="Phobius"/>
    </source>
</evidence>
<feature type="transmembrane region" description="Helical" evidence="9">
    <location>
        <begin position="236"/>
        <end position="259"/>
    </location>
</feature>
<comment type="caution">
    <text evidence="12">The sequence shown here is derived from an EMBL/GenBank/DDBJ whole genome shotgun (WGS) entry which is preliminary data.</text>
</comment>
<evidence type="ECO:0000256" key="7">
    <source>
        <dbReference type="ARBA" id="ARBA00023303"/>
    </source>
</evidence>
<evidence type="ECO:0000256" key="1">
    <source>
        <dbReference type="ARBA" id="ARBA00004141"/>
    </source>
</evidence>
<evidence type="ECO:0000256" key="4">
    <source>
        <dbReference type="ARBA" id="ARBA00022989"/>
    </source>
</evidence>
<keyword evidence="13" id="KW-1185">Reference proteome</keyword>
<dbReference type="Gene3D" id="1.10.287.70">
    <property type="match status" value="1"/>
</dbReference>
<keyword evidence="2" id="KW-0813">Transport</keyword>
<keyword evidence="7" id="KW-0407">Ion channel</keyword>
<feature type="coiled-coil region" evidence="8">
    <location>
        <begin position="456"/>
        <end position="483"/>
    </location>
</feature>
<evidence type="ECO:0000313" key="12">
    <source>
        <dbReference type="EMBL" id="CAH3019213.1"/>
    </source>
</evidence>
<protein>
    <recommendedName>
        <fullName evidence="11">Potassium channel domain-containing protein</fullName>
    </recommendedName>
</protein>
<feature type="domain" description="Potassium channel" evidence="11">
    <location>
        <begin position="188"/>
        <end position="258"/>
    </location>
</feature>
<keyword evidence="8" id="KW-0175">Coiled coil</keyword>
<proteinExistence type="predicted"/>
<dbReference type="SUPFAM" id="SSF53850">
    <property type="entry name" value="Periplasmic binding protein-like II"/>
    <property type="match status" value="1"/>
</dbReference>
<evidence type="ECO:0000256" key="6">
    <source>
        <dbReference type="ARBA" id="ARBA00023136"/>
    </source>
</evidence>